<dbReference type="SUPFAM" id="SSF46689">
    <property type="entry name" value="Homeodomain-like"/>
    <property type="match status" value="1"/>
</dbReference>
<keyword evidence="6" id="KW-1185">Reference proteome</keyword>
<reference evidence="5 6" key="1">
    <citation type="submission" date="2018-12" db="EMBL/GenBank/DDBJ databases">
        <title>bacterium Hansschlegelia zhihuaiae S113.</title>
        <authorList>
            <person name="He J."/>
        </authorList>
    </citation>
    <scope>NUCLEOTIDE SEQUENCE [LARGE SCALE GENOMIC DNA]</scope>
    <source>
        <strain evidence="5 6">S 113</strain>
    </source>
</reference>
<keyword evidence="3" id="KW-0804">Transcription</keyword>
<dbReference type="EMBL" id="RYFI01000001">
    <property type="protein sequence ID" value="RXF75465.1"/>
    <property type="molecule type" value="Genomic_DNA"/>
</dbReference>
<evidence type="ECO:0000256" key="3">
    <source>
        <dbReference type="ARBA" id="ARBA00023163"/>
    </source>
</evidence>
<dbReference type="InterPro" id="IPR009057">
    <property type="entry name" value="Homeodomain-like_sf"/>
</dbReference>
<accession>A0A4Q0MPC4</accession>
<dbReference type="Pfam" id="PF12833">
    <property type="entry name" value="HTH_18"/>
    <property type="match status" value="1"/>
</dbReference>
<proteinExistence type="predicted"/>
<dbReference type="PROSITE" id="PS00041">
    <property type="entry name" value="HTH_ARAC_FAMILY_1"/>
    <property type="match status" value="1"/>
</dbReference>
<dbReference type="GO" id="GO:0005829">
    <property type="term" value="C:cytosol"/>
    <property type="evidence" value="ECO:0007669"/>
    <property type="project" value="TreeGrafter"/>
</dbReference>
<dbReference type="InterPro" id="IPR032687">
    <property type="entry name" value="AraC-type_N"/>
</dbReference>
<dbReference type="Proteomes" id="UP000289708">
    <property type="component" value="Unassembled WGS sequence"/>
</dbReference>
<sequence length="347" mass="37207">MTHALTRASTVGPVVEMARAAGVPVRRLFRDADLPAGLLDRPDSLILLRDQFRLVEGAARMIGDDALPARLSASAGLDGLGPYGRHVMSFPDLGSAISLAYRDYGRLLQASTRMELRVQDGMAVWTYRITAPLTVGRQKNELLALGYMLDVARRFAGSAWAPDRVEIPGRLAGRAAIEDVFACSVRTGAEAAVAFPAEFLDCPAPIRSPKLEDGGTPVPAATDVPAVAGRMVALERLCGRSGASAVAARMGMTVRTLQRRLAERGATFSEVARRADAAEAVALLDQGLSVTETADRLGYSDAAHFSRAFRRWTGLAPSRWSRVRQGFPAFPPPESTITNNKIPIVGK</sequence>
<dbReference type="RefSeq" id="WP_128775644.1">
    <property type="nucleotide sequence ID" value="NZ_RYFI01000001.1"/>
</dbReference>
<dbReference type="AlphaFoldDB" id="A0A4Q0MPC4"/>
<dbReference type="Pfam" id="PF12625">
    <property type="entry name" value="Arabinose_bd"/>
    <property type="match status" value="1"/>
</dbReference>
<dbReference type="Gene3D" id="1.10.10.60">
    <property type="entry name" value="Homeodomain-like"/>
    <property type="match status" value="1"/>
</dbReference>
<gene>
    <name evidence="5" type="ORF">EK403_00990</name>
</gene>
<protein>
    <submittedName>
        <fullName evidence="5">AraC family transcriptional regulator</fullName>
    </submittedName>
</protein>
<dbReference type="InterPro" id="IPR018062">
    <property type="entry name" value="HTH_AraC-typ_CS"/>
</dbReference>
<dbReference type="InterPro" id="IPR018060">
    <property type="entry name" value="HTH_AraC"/>
</dbReference>
<evidence type="ECO:0000313" key="6">
    <source>
        <dbReference type="Proteomes" id="UP000289708"/>
    </source>
</evidence>
<dbReference type="SMART" id="SM00342">
    <property type="entry name" value="HTH_ARAC"/>
    <property type="match status" value="1"/>
</dbReference>
<evidence type="ECO:0000313" key="5">
    <source>
        <dbReference type="EMBL" id="RXF75465.1"/>
    </source>
</evidence>
<organism evidence="5 6">
    <name type="scientific">Hansschlegelia zhihuaiae</name>
    <dbReference type="NCBI Taxonomy" id="405005"/>
    <lineage>
        <taxon>Bacteria</taxon>
        <taxon>Pseudomonadati</taxon>
        <taxon>Pseudomonadota</taxon>
        <taxon>Alphaproteobacteria</taxon>
        <taxon>Hyphomicrobiales</taxon>
        <taxon>Methylopilaceae</taxon>
        <taxon>Hansschlegelia</taxon>
    </lineage>
</organism>
<evidence type="ECO:0000256" key="2">
    <source>
        <dbReference type="ARBA" id="ARBA00023125"/>
    </source>
</evidence>
<dbReference type="OrthoDB" id="9805730at2"/>
<dbReference type="PROSITE" id="PS01124">
    <property type="entry name" value="HTH_ARAC_FAMILY_2"/>
    <property type="match status" value="1"/>
</dbReference>
<dbReference type="PANTHER" id="PTHR47894:SF1">
    <property type="entry name" value="HTH-TYPE TRANSCRIPTIONAL REGULATOR VQSM"/>
    <property type="match status" value="1"/>
</dbReference>
<dbReference type="GO" id="GO:0000976">
    <property type="term" value="F:transcription cis-regulatory region binding"/>
    <property type="evidence" value="ECO:0007669"/>
    <property type="project" value="TreeGrafter"/>
</dbReference>
<dbReference type="GO" id="GO:0003700">
    <property type="term" value="F:DNA-binding transcription factor activity"/>
    <property type="evidence" value="ECO:0007669"/>
    <property type="project" value="InterPro"/>
</dbReference>
<evidence type="ECO:0000256" key="1">
    <source>
        <dbReference type="ARBA" id="ARBA00023015"/>
    </source>
</evidence>
<evidence type="ECO:0000259" key="4">
    <source>
        <dbReference type="PROSITE" id="PS01124"/>
    </source>
</evidence>
<dbReference type="InterPro" id="IPR020449">
    <property type="entry name" value="Tscrpt_reg_AraC-type_HTH"/>
</dbReference>
<comment type="caution">
    <text evidence="5">The sequence shown here is derived from an EMBL/GenBank/DDBJ whole genome shotgun (WGS) entry which is preliminary data.</text>
</comment>
<name>A0A4Q0MPC4_9HYPH</name>
<dbReference type="PRINTS" id="PR00032">
    <property type="entry name" value="HTHARAC"/>
</dbReference>
<keyword evidence="1" id="KW-0805">Transcription regulation</keyword>
<dbReference type="PANTHER" id="PTHR47894">
    <property type="entry name" value="HTH-TYPE TRANSCRIPTIONAL REGULATOR GADX"/>
    <property type="match status" value="1"/>
</dbReference>
<keyword evidence="2" id="KW-0238">DNA-binding</keyword>
<feature type="domain" description="HTH araC/xylS-type" evidence="4">
    <location>
        <begin position="246"/>
        <end position="323"/>
    </location>
</feature>